<reference evidence="2" key="1">
    <citation type="journal article" date="2015" name="PeerJ">
        <title>First genomic representation of candidate bacterial phylum KSB3 points to enhanced environmental sensing as a trigger of wastewater bulking.</title>
        <authorList>
            <person name="Sekiguchi Y."/>
            <person name="Ohashi A."/>
            <person name="Parks D.H."/>
            <person name="Yamauchi T."/>
            <person name="Tyson G.W."/>
            <person name="Hugenholtz P."/>
        </authorList>
    </citation>
    <scope>NUCLEOTIDE SEQUENCE [LARGE SCALE GENOMIC DNA]</scope>
</reference>
<dbReference type="Proteomes" id="UP000030661">
    <property type="component" value="Unassembled WGS sequence"/>
</dbReference>
<keyword evidence="1" id="KW-1277">Toxin-antitoxin system</keyword>
<evidence type="ECO:0000313" key="3">
    <source>
        <dbReference type="Proteomes" id="UP000030661"/>
    </source>
</evidence>
<dbReference type="STRING" id="1499967.U27_02185"/>
<protein>
    <submittedName>
        <fullName evidence="2">Plasmid stabilization system protein, RelE/ParE famil</fullName>
    </submittedName>
</protein>
<dbReference type="HOGENOM" id="CLU_2343992_0_0_0"/>
<dbReference type="EMBL" id="DF820463">
    <property type="protein sequence ID" value="GAK55353.1"/>
    <property type="molecule type" value="Genomic_DNA"/>
</dbReference>
<organism evidence="2">
    <name type="scientific">Vecturithrix granuli</name>
    <dbReference type="NCBI Taxonomy" id="1499967"/>
    <lineage>
        <taxon>Bacteria</taxon>
        <taxon>Candidatus Moduliflexota</taxon>
        <taxon>Candidatus Vecturitrichia</taxon>
        <taxon>Candidatus Vecturitrichales</taxon>
        <taxon>Candidatus Vecturitrichaceae</taxon>
        <taxon>Candidatus Vecturithrix</taxon>
    </lineage>
</organism>
<dbReference type="AlphaFoldDB" id="A0A0S6WAU3"/>
<name>A0A0S6WAU3_VECG1</name>
<sequence length="99" mass="11834">MVMYEIEFTPEAKDDLKTLRKFEQHTIIAGIETHLTYEPTVETRNRKRLRPNDVAEWELRLGKYRIFYNVEEHILIVSIEAVGFKVGNLLFIRGKRREL</sequence>
<dbReference type="Gene3D" id="3.30.2310.20">
    <property type="entry name" value="RelE-like"/>
    <property type="match status" value="1"/>
</dbReference>
<evidence type="ECO:0000313" key="2">
    <source>
        <dbReference type="EMBL" id="GAK55353.1"/>
    </source>
</evidence>
<accession>A0A0S6WAU3</accession>
<keyword evidence="3" id="KW-1185">Reference proteome</keyword>
<dbReference type="InterPro" id="IPR035093">
    <property type="entry name" value="RelE/ParE_toxin_dom_sf"/>
</dbReference>
<dbReference type="SUPFAM" id="SSF143011">
    <property type="entry name" value="RelE-like"/>
    <property type="match status" value="1"/>
</dbReference>
<gene>
    <name evidence="2" type="ORF">U27_02185</name>
</gene>
<dbReference type="Pfam" id="PF05016">
    <property type="entry name" value="ParE_toxin"/>
    <property type="match status" value="1"/>
</dbReference>
<dbReference type="eggNOG" id="ENOG5032YBU">
    <property type="taxonomic scope" value="Bacteria"/>
</dbReference>
<dbReference type="InterPro" id="IPR007712">
    <property type="entry name" value="RelE/ParE_toxin"/>
</dbReference>
<evidence type="ECO:0000256" key="1">
    <source>
        <dbReference type="ARBA" id="ARBA00022649"/>
    </source>
</evidence>
<proteinExistence type="predicted"/>